<evidence type="ECO:0000256" key="1">
    <source>
        <dbReference type="SAM" id="MobiDB-lite"/>
    </source>
</evidence>
<feature type="compositionally biased region" description="Polar residues" evidence="1">
    <location>
        <begin position="19"/>
        <end position="30"/>
    </location>
</feature>
<accession>A0A433AMY4</accession>
<gene>
    <name evidence="2" type="ORF">BC936DRAFT_140559</name>
</gene>
<sequence length="173" mass="19749">MQNIPKPRRVELTLDYDNPSDTDSLSSSPVNYHPVPMPSGSRSRTPEVTQAPSSYSEHSALLGTPPPNYGERRPSRDYHFPASSTSVRPSATPSGQQTRLRPHLNPLQHRSSVPKRSLTFKWRRRRTGNYDEDRQGLLDERAGIRVWYENYSTIGKFTIKGKRPVAKRSVMFQ</sequence>
<evidence type="ECO:0000313" key="2">
    <source>
        <dbReference type="EMBL" id="RUP04126.1"/>
    </source>
</evidence>
<protein>
    <submittedName>
        <fullName evidence="2">Uncharacterized protein</fullName>
    </submittedName>
</protein>
<feature type="region of interest" description="Disordered" evidence="1">
    <location>
        <begin position="1"/>
        <end position="113"/>
    </location>
</feature>
<reference evidence="2 3" key="1">
    <citation type="journal article" date="2018" name="New Phytol.">
        <title>Phylogenomics of Endogonaceae and evolution of mycorrhizas within Mucoromycota.</title>
        <authorList>
            <person name="Chang Y."/>
            <person name="Desiro A."/>
            <person name="Na H."/>
            <person name="Sandor L."/>
            <person name="Lipzen A."/>
            <person name="Clum A."/>
            <person name="Barry K."/>
            <person name="Grigoriev I.V."/>
            <person name="Martin F.M."/>
            <person name="Stajich J.E."/>
            <person name="Smith M.E."/>
            <person name="Bonito G."/>
            <person name="Spatafora J.W."/>
        </authorList>
    </citation>
    <scope>NUCLEOTIDE SEQUENCE [LARGE SCALE GENOMIC DNA]</scope>
    <source>
        <strain evidence="2 3">GMNB39</strain>
    </source>
</reference>
<evidence type="ECO:0000313" key="3">
    <source>
        <dbReference type="Proteomes" id="UP000268093"/>
    </source>
</evidence>
<organism evidence="2 3">
    <name type="scientific">Jimgerdemannia flammicorona</name>
    <dbReference type="NCBI Taxonomy" id="994334"/>
    <lineage>
        <taxon>Eukaryota</taxon>
        <taxon>Fungi</taxon>
        <taxon>Fungi incertae sedis</taxon>
        <taxon>Mucoromycota</taxon>
        <taxon>Mucoromycotina</taxon>
        <taxon>Endogonomycetes</taxon>
        <taxon>Endogonales</taxon>
        <taxon>Endogonaceae</taxon>
        <taxon>Jimgerdemannia</taxon>
    </lineage>
</organism>
<comment type="caution">
    <text evidence="2">The sequence shown here is derived from an EMBL/GenBank/DDBJ whole genome shotgun (WGS) entry which is preliminary data.</text>
</comment>
<dbReference type="EMBL" id="RBNI01017312">
    <property type="protein sequence ID" value="RUP04126.1"/>
    <property type="molecule type" value="Genomic_DNA"/>
</dbReference>
<feature type="compositionally biased region" description="Basic and acidic residues" evidence="1">
    <location>
        <begin position="70"/>
        <end position="79"/>
    </location>
</feature>
<dbReference type="OrthoDB" id="10571636at2759"/>
<proteinExistence type="predicted"/>
<keyword evidence="3" id="KW-1185">Reference proteome</keyword>
<dbReference type="AlphaFoldDB" id="A0A433AMY4"/>
<feature type="compositionally biased region" description="Polar residues" evidence="1">
    <location>
        <begin position="82"/>
        <end position="99"/>
    </location>
</feature>
<feature type="compositionally biased region" description="Polar residues" evidence="1">
    <location>
        <begin position="40"/>
        <end position="57"/>
    </location>
</feature>
<dbReference type="Proteomes" id="UP000268093">
    <property type="component" value="Unassembled WGS sequence"/>
</dbReference>
<name>A0A433AMY4_9FUNG</name>